<reference evidence="1 2" key="1">
    <citation type="submission" date="2018-11" db="EMBL/GenBank/DDBJ databases">
        <title>Species Designations Belie Phenotypic and Genotypic Heterogeneity in Oral Streptococci.</title>
        <authorList>
            <person name="Velsko I."/>
        </authorList>
    </citation>
    <scope>NUCLEOTIDE SEQUENCE [LARGE SCALE GENOMIC DNA]</scope>
    <source>
        <strain evidence="1 2">KLC03</strain>
    </source>
</reference>
<dbReference type="EMBL" id="RJML01000016">
    <property type="protein sequence ID" value="RSI07174.1"/>
    <property type="molecule type" value="Genomic_DNA"/>
</dbReference>
<protein>
    <submittedName>
        <fullName evidence="1">Uncharacterized protein</fullName>
    </submittedName>
</protein>
<dbReference type="RefSeq" id="WP_125341758.1">
    <property type="nucleotide sequence ID" value="NZ_CP076614.1"/>
</dbReference>
<accession>A0A3R9G375</accession>
<evidence type="ECO:0000313" key="2">
    <source>
        <dbReference type="Proteomes" id="UP000269317"/>
    </source>
</evidence>
<dbReference type="AlphaFoldDB" id="A0A3R9G375"/>
<proteinExistence type="predicted"/>
<comment type="caution">
    <text evidence="1">The sequence shown here is derived from an EMBL/GenBank/DDBJ whole genome shotgun (WGS) entry which is preliminary data.</text>
</comment>
<name>A0A3R9G375_STRSA</name>
<organism evidence="1 2">
    <name type="scientific">Streptococcus sanguinis</name>
    <dbReference type="NCBI Taxonomy" id="1305"/>
    <lineage>
        <taxon>Bacteria</taxon>
        <taxon>Bacillati</taxon>
        <taxon>Bacillota</taxon>
        <taxon>Bacilli</taxon>
        <taxon>Lactobacillales</taxon>
        <taxon>Streptococcaceae</taxon>
        <taxon>Streptococcus</taxon>
    </lineage>
</organism>
<sequence length="320" mass="37480">MKKWVKIHWKLISASTLLLILCILALYFVISRKMIGNESQKVTYSTNSKVRRSEIQILGDKKQYILAPSNIKVGKNYAITYEKKEALIKDTKKGFLKAHFQLKDEYYNLILYNLEDEKLPERKIDLYKVVRKYNNKSIPIFNNFGGSFYLGNTHYFELRIENLSDEEHPTFKDVYLNIETEQIEELSEDTKFTMDSDIYNTAKATNFSEVIDTKGYMNPSNQIAKFTLDGRVQDVNINLYSLYPDIESKLIKEDWALYVRTDKVTPDEWFDTLLYWFATKGEDVLPVYGYNDDSSVSDTQIHNSQEAKAWLEQHPALQKN</sequence>
<gene>
    <name evidence="1" type="ORF">D8887_11505</name>
</gene>
<evidence type="ECO:0000313" key="1">
    <source>
        <dbReference type="EMBL" id="RSI07174.1"/>
    </source>
</evidence>
<dbReference type="Proteomes" id="UP000269317">
    <property type="component" value="Unassembled WGS sequence"/>
</dbReference>